<keyword evidence="4" id="KW-1185">Reference proteome</keyword>
<dbReference type="EMBL" id="PJRS01000010">
    <property type="protein sequence ID" value="PLR28152.1"/>
    <property type="molecule type" value="Genomic_DNA"/>
</dbReference>
<proteinExistence type="predicted"/>
<evidence type="ECO:0000256" key="2">
    <source>
        <dbReference type="SAM" id="MobiDB-lite"/>
    </source>
</evidence>
<dbReference type="AlphaFoldDB" id="A0A2N5DQ13"/>
<feature type="region of interest" description="Disordered" evidence="2">
    <location>
        <begin position="450"/>
        <end position="469"/>
    </location>
</feature>
<evidence type="ECO:0000313" key="3">
    <source>
        <dbReference type="EMBL" id="PLR28152.1"/>
    </source>
</evidence>
<name>A0A2N5DQ13_9CAUL</name>
<evidence type="ECO:0000313" key="4">
    <source>
        <dbReference type="Proteomes" id="UP000234479"/>
    </source>
</evidence>
<dbReference type="Proteomes" id="UP000234479">
    <property type="component" value="Unassembled WGS sequence"/>
</dbReference>
<dbReference type="OrthoDB" id="8019720at2"/>
<accession>A0A2N5DQ13</accession>
<sequence length="855" mass="88117">MARTDLEQLVYQMSADLRSLENANKRALVNVRQTARDAQREYDKLAAEMGQAFGRGSLMAGVAFGAVTSYAVKAASDASETANAFEVAFGKMAPVAQKFAEAYSGQVGRALDETQAQMAKTQLILTGVGLAADKAFEATQAIQKRSVDIGSLWNVDDAEAYQAILSGISGEAEPLKRFGVALNEAAVKAELLRLGFKGNAEDASEAAKSVARLNLIMAGTIKTDGDAIKTKDSLANQLKAMRAEYRDASVELGKNFLPVATDVAHAANAMLVEFNKLPSSVQMGGLALVALVAAGGPIAAAIEGLTKLIKYAQAARTAMAGVAAANAAAGAAGAGGAAAGAAGGGAGAALMTGGLAAVGVGYVATGIAGMAKAVEGGNRVTAVKNLLADPSLVRKMSDADIVKLQGLLRKDASRKGEQAQTMYGDFGANTTPARNALGILAGEQNARAKAKADAATGKPADPDGFKLTPDLLKPVGGGSSGAKGGKSEAEKAADLAARQADRFNAAMASAQDAELGARQRLANTAAERAKIELDRIAADEKARDEDLRLAVKKDELTQAQADQIRAAEGKARAAERELIETERDEAQRAEAYRLSTTLAGFEADILASQIEMAQTFAERSALERRALELRQAQEAAGLTDEMARNPSLSEEDKQRLRTGLANAQASARAALANAQKEDLKANILEAFDAARGGAGSLADYFGDRVKAKLLDSLADKLATWLQKLGSAGGGSGGGFLSSVAKVASSFAGMFDSGGSIGAGEWGIAGERRPEIVKGPATVISSGASLRALNGTAATPYVGRDRVIHVVTEASDYFTTKVRQEATPIAVGAGMAASQTGADRAMSAARSQNRYRIAGA</sequence>
<comment type="caution">
    <text evidence="3">The sequence shown here is derived from an EMBL/GenBank/DDBJ whole genome shotgun (WGS) entry which is preliminary data.</text>
</comment>
<evidence type="ECO:0008006" key="5">
    <source>
        <dbReference type="Google" id="ProtNLM"/>
    </source>
</evidence>
<reference evidence="3 4" key="1">
    <citation type="submission" date="2017-12" db="EMBL/GenBank/DDBJ databases">
        <title>The genome sequence of Caulobacter sp. 410.</title>
        <authorList>
            <person name="Gao J."/>
            <person name="Mao X."/>
            <person name="Sun J."/>
        </authorList>
    </citation>
    <scope>NUCLEOTIDE SEQUENCE [LARGE SCALE GENOMIC DNA]</scope>
    <source>
        <strain evidence="3 4">410</strain>
    </source>
</reference>
<protein>
    <recommendedName>
        <fullName evidence="5">Bacteriophage tail tape measure N-terminal domain-containing protein</fullName>
    </recommendedName>
</protein>
<feature type="coiled-coil region" evidence="1">
    <location>
        <begin position="557"/>
        <end position="584"/>
    </location>
</feature>
<dbReference type="RefSeq" id="WP_101716705.1">
    <property type="nucleotide sequence ID" value="NZ_PJRS01000010.1"/>
</dbReference>
<gene>
    <name evidence="3" type="ORF">SGCZBJ_03855</name>
</gene>
<keyword evidence="1" id="KW-0175">Coiled coil</keyword>
<evidence type="ECO:0000256" key="1">
    <source>
        <dbReference type="SAM" id="Coils"/>
    </source>
</evidence>
<feature type="coiled-coil region" evidence="1">
    <location>
        <begin position="17"/>
        <end position="48"/>
    </location>
</feature>
<organism evidence="3 4">
    <name type="scientific">Caulobacter zeae</name>
    <dbReference type="NCBI Taxonomy" id="2055137"/>
    <lineage>
        <taxon>Bacteria</taxon>
        <taxon>Pseudomonadati</taxon>
        <taxon>Pseudomonadota</taxon>
        <taxon>Alphaproteobacteria</taxon>
        <taxon>Caulobacterales</taxon>
        <taxon>Caulobacteraceae</taxon>
        <taxon>Caulobacter</taxon>
    </lineage>
</organism>